<feature type="compositionally biased region" description="Basic and acidic residues" evidence="1">
    <location>
        <begin position="128"/>
        <end position="140"/>
    </location>
</feature>
<evidence type="ECO:0000313" key="3">
    <source>
        <dbReference type="Proteomes" id="UP000297861"/>
    </source>
</evidence>
<comment type="caution">
    <text evidence="2">The sequence shown here is derived from an EMBL/GenBank/DDBJ whole genome shotgun (WGS) entry which is preliminary data.</text>
</comment>
<dbReference type="EMBL" id="SOML01000016">
    <property type="protein sequence ID" value="TFD92766.1"/>
    <property type="molecule type" value="Genomic_DNA"/>
</dbReference>
<dbReference type="RefSeq" id="WP_134437453.1">
    <property type="nucleotide sequence ID" value="NZ_SOML01000016.1"/>
</dbReference>
<sequence>MIGGWIKLHRSIQDHWIWQDPIKFKWWIDILISVNHEGKKINVGLSLIDCERGQSVLSLSSWAKRWGVSKHAVNNFFTLLKKDNMITTENLIKTIRITVCNYDTYQDVLYASGTDGEQSGNASGTDGETNKNDKNNKNEKKEEEYNKLYVGFISSFNSIKGSKFKSTDKVRKQFCARLREGFSVDQMLEALRNAMKVKYHIDNKFTYLTPEFFTRSDKIEMYSNQEEKPSQSSKMLDIIKGIQP</sequence>
<gene>
    <name evidence="2" type="ORF">E2605_18145</name>
</gene>
<proteinExistence type="predicted"/>
<keyword evidence="3" id="KW-1185">Reference proteome</keyword>
<feature type="compositionally biased region" description="Polar residues" evidence="1">
    <location>
        <begin position="116"/>
        <end position="127"/>
    </location>
</feature>
<organism evidence="2 3">
    <name type="scientific">Dysgonomonas capnocytophagoides</name>
    <dbReference type="NCBI Taxonomy" id="45254"/>
    <lineage>
        <taxon>Bacteria</taxon>
        <taxon>Pseudomonadati</taxon>
        <taxon>Bacteroidota</taxon>
        <taxon>Bacteroidia</taxon>
        <taxon>Bacteroidales</taxon>
        <taxon>Dysgonomonadaceae</taxon>
        <taxon>Dysgonomonas</taxon>
    </lineage>
</organism>
<dbReference type="Proteomes" id="UP000297861">
    <property type="component" value="Unassembled WGS sequence"/>
</dbReference>
<accession>A0A4Y8KTX4</accession>
<feature type="region of interest" description="Disordered" evidence="1">
    <location>
        <begin position="116"/>
        <end position="140"/>
    </location>
</feature>
<evidence type="ECO:0000313" key="2">
    <source>
        <dbReference type="EMBL" id="TFD92766.1"/>
    </source>
</evidence>
<reference evidence="2 3" key="1">
    <citation type="submission" date="2019-03" db="EMBL/GenBank/DDBJ databases">
        <title>San Antonio Military Medical Center submission to MRSN (WRAIR), pending publication.</title>
        <authorList>
            <person name="Blyth D.M."/>
            <person name="Mccarthy S.L."/>
            <person name="Schall S.E."/>
            <person name="Stam J.A."/>
            <person name="Ong A.C."/>
            <person name="Mcgann P.T."/>
        </authorList>
    </citation>
    <scope>NUCLEOTIDE SEQUENCE [LARGE SCALE GENOMIC DNA]</scope>
    <source>
        <strain evidence="2 3">MRSN571793</strain>
    </source>
</reference>
<dbReference type="AlphaFoldDB" id="A0A4Y8KTX4"/>
<protein>
    <submittedName>
        <fullName evidence="2">Uncharacterized protein</fullName>
    </submittedName>
</protein>
<name>A0A4Y8KTX4_9BACT</name>
<dbReference type="OrthoDB" id="1007147at2"/>
<evidence type="ECO:0000256" key="1">
    <source>
        <dbReference type="SAM" id="MobiDB-lite"/>
    </source>
</evidence>